<sequence length="218" mass="23212">MRRFLLHARVLVDGSWLLPPALAAGWLLFVSLTGDPRTPASQWSTLFENVAEMIIPLTAGLWCAPIPCLDYQAGWAESRLAMDERPWLRLLEKAAVPAAALALFSLVLIGVAAAGGAPVAPGRFLLLAGPPALALSGAAVAGSSLARHIAGGLALGVGWWLADWLTGGVIPQVYLFRLSRPSVTGGNPAVQTICLILLGLSLWALTLWLAARRERWLR</sequence>
<feature type="transmembrane region" description="Helical" evidence="1">
    <location>
        <begin position="94"/>
        <end position="117"/>
    </location>
</feature>
<comment type="caution">
    <text evidence="2">The sequence shown here is derived from an EMBL/GenBank/DDBJ whole genome shotgun (WGS) entry which is preliminary data.</text>
</comment>
<dbReference type="RefSeq" id="WP_209468150.1">
    <property type="nucleotide sequence ID" value="NZ_JAGGLG010000045.1"/>
</dbReference>
<keyword evidence="1" id="KW-0812">Transmembrane</keyword>
<name>A0ABS4JWY7_9FIRM</name>
<keyword evidence="1" id="KW-1133">Transmembrane helix</keyword>
<feature type="transmembrane region" description="Helical" evidence="1">
    <location>
        <begin position="190"/>
        <end position="211"/>
    </location>
</feature>
<keyword evidence="1" id="KW-0472">Membrane</keyword>
<feature type="transmembrane region" description="Helical" evidence="1">
    <location>
        <begin position="149"/>
        <end position="170"/>
    </location>
</feature>
<proteinExistence type="predicted"/>
<evidence type="ECO:0000313" key="2">
    <source>
        <dbReference type="EMBL" id="MBP2020047.1"/>
    </source>
</evidence>
<organism evidence="2 3">
    <name type="scientific">Symbiobacterium terraclitae</name>
    <dbReference type="NCBI Taxonomy" id="557451"/>
    <lineage>
        <taxon>Bacteria</taxon>
        <taxon>Bacillati</taxon>
        <taxon>Bacillota</taxon>
        <taxon>Clostridia</taxon>
        <taxon>Eubacteriales</taxon>
        <taxon>Symbiobacteriaceae</taxon>
        <taxon>Symbiobacterium</taxon>
    </lineage>
</organism>
<protein>
    <recommendedName>
        <fullName evidence="4">ABC transporter permease</fullName>
    </recommendedName>
</protein>
<reference evidence="2 3" key="1">
    <citation type="submission" date="2021-03" db="EMBL/GenBank/DDBJ databases">
        <title>Genomic Encyclopedia of Type Strains, Phase IV (KMG-IV): sequencing the most valuable type-strain genomes for metagenomic binning, comparative biology and taxonomic classification.</title>
        <authorList>
            <person name="Goeker M."/>
        </authorList>
    </citation>
    <scope>NUCLEOTIDE SEQUENCE [LARGE SCALE GENOMIC DNA]</scope>
    <source>
        <strain evidence="2 3">DSM 27138</strain>
    </source>
</reference>
<dbReference type="Proteomes" id="UP001519289">
    <property type="component" value="Unassembled WGS sequence"/>
</dbReference>
<evidence type="ECO:0000256" key="1">
    <source>
        <dbReference type="SAM" id="Phobius"/>
    </source>
</evidence>
<evidence type="ECO:0000313" key="3">
    <source>
        <dbReference type="Proteomes" id="UP001519289"/>
    </source>
</evidence>
<keyword evidence="3" id="KW-1185">Reference proteome</keyword>
<gene>
    <name evidence="2" type="ORF">J2Z79_003501</name>
</gene>
<feature type="transmembrane region" description="Helical" evidence="1">
    <location>
        <begin position="123"/>
        <end position="142"/>
    </location>
</feature>
<dbReference type="EMBL" id="JAGGLG010000045">
    <property type="protein sequence ID" value="MBP2020047.1"/>
    <property type="molecule type" value="Genomic_DNA"/>
</dbReference>
<evidence type="ECO:0008006" key="4">
    <source>
        <dbReference type="Google" id="ProtNLM"/>
    </source>
</evidence>
<accession>A0ABS4JWY7</accession>